<dbReference type="SMART" id="SM00637">
    <property type="entry name" value="CBD_II"/>
    <property type="match status" value="1"/>
</dbReference>
<dbReference type="Proteomes" id="UP001500751">
    <property type="component" value="Unassembled WGS sequence"/>
</dbReference>
<evidence type="ECO:0000256" key="3">
    <source>
        <dbReference type="ARBA" id="ARBA00023001"/>
    </source>
</evidence>
<keyword evidence="1" id="KW-0732">Signal</keyword>
<evidence type="ECO:0000259" key="8">
    <source>
        <dbReference type="PROSITE" id="PS51173"/>
    </source>
</evidence>
<dbReference type="InterPro" id="IPR012341">
    <property type="entry name" value="6hp_glycosidase-like_sf"/>
</dbReference>
<evidence type="ECO:0000256" key="5">
    <source>
        <dbReference type="ARBA" id="ARBA00023295"/>
    </source>
</evidence>
<evidence type="ECO:0000256" key="2">
    <source>
        <dbReference type="ARBA" id="ARBA00022801"/>
    </source>
</evidence>
<dbReference type="Gene3D" id="2.60.40.10">
    <property type="entry name" value="Immunoglobulins"/>
    <property type="match status" value="1"/>
</dbReference>
<dbReference type="SUPFAM" id="SSF48208">
    <property type="entry name" value="Six-hairpin glycosidases"/>
    <property type="match status" value="1"/>
</dbReference>
<keyword evidence="3" id="KW-0136">Cellulose degradation</keyword>
<organism evidence="9 10">
    <name type="scientific">Catenulispora yoronensis</name>
    <dbReference type="NCBI Taxonomy" id="450799"/>
    <lineage>
        <taxon>Bacteria</taxon>
        <taxon>Bacillati</taxon>
        <taxon>Actinomycetota</taxon>
        <taxon>Actinomycetes</taxon>
        <taxon>Catenulisporales</taxon>
        <taxon>Catenulisporaceae</taxon>
        <taxon>Catenulispora</taxon>
    </lineage>
</organism>
<accession>A0ABN2TPX2</accession>
<proteinExistence type="predicted"/>
<dbReference type="EMBL" id="BAAAQN010000004">
    <property type="protein sequence ID" value="GAA2016220.1"/>
    <property type="molecule type" value="Genomic_DNA"/>
</dbReference>
<dbReference type="InterPro" id="IPR023309">
    <property type="entry name" value="Endo-1-4-beta-glucanase_dom2"/>
</dbReference>
<dbReference type="Pfam" id="PF02011">
    <property type="entry name" value="Glyco_hydro_48"/>
    <property type="match status" value="1"/>
</dbReference>
<sequence>MIAVSPQAARAATVQCQVSYSVTSDWGSGFGASIVVKNVGTTPWSTWTLGYSYTGNQTLQSGWNGTWTQSGKTVTVTNAAWNGTVTAGGTVNPAANFTYTGTNPAPTTFTINGTTCNGAHTPPAVALTSPAAGASYTAPASVPMAATASASDGATISKVEFYQGTTLVCTATAAPYSCTWTGAAAGTYSITAKATDSQGAASTSAPVGITVTGAPAVTVTPNALSVAEGGTGTLAVGLSSAPAANVTVTTARTAGNTGLSVTGGGTLTFTPANWSTPQNVTITADATGTGNATFTSTATGYTSGAAVVTETGALGAYEQRFMTLYNKIMNPANGYFNSLGIPYHSVETLIVEAPDYGHETTSEAWSYDIYLQSMYGNISGDWTKFNAAWALMEQYMIPTHADQPTNSAYNPSSPAQYAPEEPQPDQYPVAINSSVPSGQDPLAAELQAAYGTSDIYGMHWLEDVDNKYGYGDTPGGGCELGPSTGKPSYINSYQRGADESVWETVPQPTCDNLKYGGPNGYLDLFISGTGTAQWKFTDAPDADARTVQAAYWADTWAKAQGKESQVTATVAKAGKMGDYLRYSMFDKYFKQIGNCTSPSSCPGGTGKSSDDYLLGWYYAWGGSLSTSGSWAWRIGDGAAAQGYQNPMAAWALSTDTAEAPKGATAVADWTASLKRQTEFFQWLQSSEGGIAGGATNSWNGQYGTPPAGDPTFYGMYYDWEPVYHDPPSNNWFGMQAWSMERFAEYYYATGDATVGSILSKWVSWVEPLVTVNTATGGWQIPSTLTWTGQPNTWNPSSPQANTNLHVAVKDYSQDVGVASALAKTLSYYAAKAKDTTAQALAKNLLDVMWGNDQDSLGIATPETRTDYSRFGQTYDASTHAGLYVPPGWTGKDPAGNTVSSSTNTFLKLRPWYTSDPSFSKVQTYLNGGAAPSFTYHRFWAQSDAAMAQAVYGQLFGV</sequence>
<evidence type="ECO:0000256" key="4">
    <source>
        <dbReference type="ARBA" id="ARBA00023277"/>
    </source>
</evidence>
<dbReference type="SUPFAM" id="SSF49384">
    <property type="entry name" value="Carbohydrate-binding domain"/>
    <property type="match status" value="1"/>
</dbReference>
<dbReference type="RefSeq" id="WP_344664257.1">
    <property type="nucleotide sequence ID" value="NZ_BAAAQN010000004.1"/>
</dbReference>
<dbReference type="InterPro" id="IPR013783">
    <property type="entry name" value="Ig-like_fold"/>
</dbReference>
<evidence type="ECO:0000313" key="9">
    <source>
        <dbReference type="EMBL" id="GAA2016220.1"/>
    </source>
</evidence>
<feature type="domain" description="CBM2" evidence="8">
    <location>
        <begin position="9"/>
        <end position="119"/>
    </location>
</feature>
<evidence type="ECO:0000313" key="10">
    <source>
        <dbReference type="Proteomes" id="UP001500751"/>
    </source>
</evidence>
<keyword evidence="2 9" id="KW-0378">Hydrolase</keyword>
<reference evidence="9 10" key="1">
    <citation type="journal article" date="2019" name="Int. J. Syst. Evol. Microbiol.">
        <title>The Global Catalogue of Microorganisms (GCM) 10K type strain sequencing project: providing services to taxonomists for standard genome sequencing and annotation.</title>
        <authorList>
            <consortium name="The Broad Institute Genomics Platform"/>
            <consortium name="The Broad Institute Genome Sequencing Center for Infectious Disease"/>
            <person name="Wu L."/>
            <person name="Ma J."/>
        </authorList>
    </citation>
    <scope>NUCLEOTIDE SEQUENCE [LARGE SCALE GENOMIC DNA]</scope>
    <source>
        <strain evidence="9 10">JCM 16014</strain>
    </source>
</reference>
<dbReference type="Gene3D" id="4.10.870.10">
    <property type="entry name" value="Endo-1,4-beta-glucanase f. Domain 3"/>
    <property type="match status" value="1"/>
</dbReference>
<gene>
    <name evidence="9" type="ORF">GCM10009839_09630</name>
</gene>
<name>A0ABN2TPX2_9ACTN</name>
<dbReference type="Gene3D" id="2.60.40.290">
    <property type="match status" value="1"/>
</dbReference>
<dbReference type="InterPro" id="IPR027390">
    <property type="entry name" value="Endoglucanase_F_dom3"/>
</dbReference>
<keyword evidence="6" id="KW-0624">Polysaccharide degradation</keyword>
<evidence type="ECO:0000256" key="7">
    <source>
        <dbReference type="SAM" id="MobiDB-lite"/>
    </source>
</evidence>
<dbReference type="InterPro" id="IPR001919">
    <property type="entry name" value="CBD2"/>
</dbReference>
<dbReference type="InterPro" id="IPR012291">
    <property type="entry name" value="CBM2_carb-bd_dom_sf"/>
</dbReference>
<dbReference type="PRINTS" id="PR00844">
    <property type="entry name" value="GLHYDRLASE48"/>
</dbReference>
<evidence type="ECO:0000256" key="1">
    <source>
        <dbReference type="ARBA" id="ARBA00022729"/>
    </source>
</evidence>
<dbReference type="InterPro" id="IPR000556">
    <property type="entry name" value="Glyco_hydro_48F"/>
</dbReference>
<dbReference type="Pfam" id="PF17957">
    <property type="entry name" value="Big_7"/>
    <property type="match status" value="1"/>
</dbReference>
<feature type="compositionally biased region" description="Polar residues" evidence="7">
    <location>
        <begin position="403"/>
        <end position="415"/>
    </location>
</feature>
<dbReference type="GO" id="GO:0016787">
    <property type="term" value="F:hydrolase activity"/>
    <property type="evidence" value="ECO:0007669"/>
    <property type="project" value="UniProtKB-KW"/>
</dbReference>
<keyword evidence="4" id="KW-0119">Carbohydrate metabolism</keyword>
<evidence type="ECO:0000256" key="6">
    <source>
        <dbReference type="ARBA" id="ARBA00023326"/>
    </source>
</evidence>
<feature type="region of interest" description="Disordered" evidence="7">
    <location>
        <begin position="403"/>
        <end position="429"/>
    </location>
</feature>
<dbReference type="Gene3D" id="1.50.10.10">
    <property type="match status" value="1"/>
</dbReference>
<protein>
    <submittedName>
        <fullName evidence="9">Glycoside hydrolase family 48 protein</fullName>
    </submittedName>
</protein>
<dbReference type="Gene3D" id="2.170.160.10">
    <property type="entry name" value="Endo-1,4-beta-glucanase f. Domain 2"/>
    <property type="match status" value="1"/>
</dbReference>
<dbReference type="InterPro" id="IPR008965">
    <property type="entry name" value="CBM2/CBM3_carb-bd_dom_sf"/>
</dbReference>
<dbReference type="Pfam" id="PF00553">
    <property type="entry name" value="CBM_2"/>
    <property type="match status" value="1"/>
</dbReference>
<keyword evidence="10" id="KW-1185">Reference proteome</keyword>
<dbReference type="InterPro" id="IPR008928">
    <property type="entry name" value="6-hairpin_glycosidase_sf"/>
</dbReference>
<keyword evidence="5" id="KW-0326">Glycosidase</keyword>
<comment type="caution">
    <text evidence="9">The sequence shown here is derived from an EMBL/GenBank/DDBJ whole genome shotgun (WGS) entry which is preliminary data.</text>
</comment>
<dbReference type="PROSITE" id="PS51173">
    <property type="entry name" value="CBM2"/>
    <property type="match status" value="1"/>
</dbReference>